<accession>A0ABX6FFT1</accession>
<evidence type="ECO:0000313" key="4">
    <source>
        <dbReference type="Proteomes" id="UP000427636"/>
    </source>
</evidence>
<organism evidence="3 4">
    <name type="scientific">Gemella sanguinis</name>
    <dbReference type="NCBI Taxonomy" id="84135"/>
    <lineage>
        <taxon>Bacteria</taxon>
        <taxon>Bacillati</taxon>
        <taxon>Bacillota</taxon>
        <taxon>Bacilli</taxon>
        <taxon>Bacillales</taxon>
        <taxon>Gemellaceae</taxon>
        <taxon>Gemella</taxon>
    </lineage>
</organism>
<protein>
    <recommendedName>
        <fullName evidence="2">LXG domain-containing protein</fullName>
    </recommendedName>
</protein>
<evidence type="ECO:0000259" key="2">
    <source>
        <dbReference type="PROSITE" id="PS51756"/>
    </source>
</evidence>
<dbReference type="InterPro" id="IPR051768">
    <property type="entry name" value="Bact_secretion_toxin"/>
</dbReference>
<gene>
    <name evidence="3" type="ORF">FOC50_01280</name>
</gene>
<sequence>MSIDMILGSARNQTNSIKSLTTKQIASYEEIERALFNFVTQTNNLKGVTYDSAKAYCSSVLTPVIRGSILLDQAIARSNEQYINTYTGEVHNDSLKQSELERAIEDTKSQIAFNERLLNEHFEQDAVDLREVSNLQDKISSYRKIQHDLEEKLRKLLAFNAKSPSIFQEIEALKNAVDQGMALANRSWNPASKSFTLPSREDMGWTDIIEGKWEEKDYSQDDLNYKESLKVQYGFDDKTSRIIVKLRRNIYKDSRIKDNEKDYVLTRLLGGLSYDLNPDLKGWFEKSMWKATAGIGKNFGDNLTDIGIQLKAYLNLTNEEYEHLKYKVRVQHLGITIKSKDLVNDQKNYRIYKNAMEKGVGLKLTEEEFNRLWDNQIELFKGKTDFAHQYITMSTHLYSKLRPADLYGGSENIKDISGWFGDVTNVADINPNMGNDDYKADLDSVNITSIMKKDNISFIEANNKYYKNLENGTYNRAIEFKKNKGDDIAKNKIYNHYIVNSRYDKQGWNLNKEEFIKKKSSHAYNFVKSLENNQNELQDYYSKE</sequence>
<keyword evidence="4" id="KW-1185">Reference proteome</keyword>
<evidence type="ECO:0000313" key="3">
    <source>
        <dbReference type="EMBL" id="QGS07013.1"/>
    </source>
</evidence>
<dbReference type="PANTHER" id="PTHR34976:SF1">
    <property type="entry name" value="TOXIN BC_0920"/>
    <property type="match status" value="1"/>
</dbReference>
<feature type="domain" description="LXG" evidence="2">
    <location>
        <begin position="1"/>
        <end position="226"/>
    </location>
</feature>
<dbReference type="Proteomes" id="UP000427636">
    <property type="component" value="Chromosome"/>
</dbReference>
<name>A0ABX6FFT1_9BACL</name>
<reference evidence="3 4" key="1">
    <citation type="submission" date="2019-11" db="EMBL/GenBank/DDBJ databases">
        <title>FDA dAtabase for Regulatory Grade micrObial Sequences (FDA-ARGOS): Supporting development and validation of Infectious Disease Dx tests.</title>
        <authorList>
            <person name="Turner S."/>
            <person name="Byrd R."/>
            <person name="Tallon L."/>
            <person name="Sadzewicz L."/>
            <person name="Vavikolanu K."/>
            <person name="Mehta A."/>
            <person name="Aluvathingal J."/>
            <person name="Nadendla S."/>
            <person name="Myers T."/>
            <person name="Yan Y."/>
            <person name="Sichtig H."/>
        </authorList>
    </citation>
    <scope>NUCLEOTIDE SEQUENCE [LARGE SCALE GENOMIC DNA]</scope>
    <source>
        <strain evidence="3 4">FDAARGOS_742</strain>
    </source>
</reference>
<dbReference type="PROSITE" id="PS51756">
    <property type="entry name" value="LXG"/>
    <property type="match status" value="1"/>
</dbReference>
<dbReference type="PANTHER" id="PTHR34976">
    <property type="entry name" value="RIBONUCLEASE YQCG-RELATED"/>
    <property type="match status" value="1"/>
</dbReference>
<dbReference type="EMBL" id="CP046313">
    <property type="protein sequence ID" value="QGS07013.1"/>
    <property type="molecule type" value="Genomic_DNA"/>
</dbReference>
<dbReference type="InterPro" id="IPR006829">
    <property type="entry name" value="LXG_dom"/>
</dbReference>
<comment type="similarity">
    <text evidence="1">In the N-terminal section; belongs to the LXG family.</text>
</comment>
<proteinExistence type="inferred from homology"/>
<evidence type="ECO:0000256" key="1">
    <source>
        <dbReference type="ARBA" id="ARBA00034117"/>
    </source>
</evidence>